<reference evidence="3" key="1">
    <citation type="journal article" date="2021" name="BMC Genomics">
        <title>Chromosome-level genome assembly and manually-curated proteome of model necrotroph Parastagonospora nodorum Sn15 reveals a genome-wide trove of candidate effector homologs, and redundancy of virulence-related functions within an accessory chromosome.</title>
        <authorList>
            <person name="Bertazzoni S."/>
            <person name="Jones D.A.B."/>
            <person name="Phan H.T."/>
            <person name="Tan K.-C."/>
            <person name="Hane J.K."/>
        </authorList>
    </citation>
    <scope>NUCLEOTIDE SEQUENCE [LARGE SCALE GENOMIC DNA]</scope>
    <source>
        <strain evidence="3">SN15 / ATCC MYA-4574 / FGSC 10173)</strain>
    </source>
</reference>
<dbReference type="SUPFAM" id="SSF54768">
    <property type="entry name" value="dsRNA-binding domain-like"/>
    <property type="match status" value="1"/>
</dbReference>
<proteinExistence type="predicted"/>
<evidence type="ECO:0008006" key="4">
    <source>
        <dbReference type="Google" id="ProtNLM"/>
    </source>
</evidence>
<organism evidence="2 3">
    <name type="scientific">Phaeosphaeria nodorum (strain SN15 / ATCC MYA-4574 / FGSC 10173)</name>
    <name type="common">Glume blotch fungus</name>
    <name type="synonym">Parastagonospora nodorum</name>
    <dbReference type="NCBI Taxonomy" id="321614"/>
    <lineage>
        <taxon>Eukaryota</taxon>
        <taxon>Fungi</taxon>
        <taxon>Dikarya</taxon>
        <taxon>Ascomycota</taxon>
        <taxon>Pezizomycotina</taxon>
        <taxon>Dothideomycetes</taxon>
        <taxon>Pleosporomycetidae</taxon>
        <taxon>Pleosporales</taxon>
        <taxon>Pleosporineae</taxon>
        <taxon>Phaeosphaeriaceae</taxon>
        <taxon>Parastagonospora</taxon>
    </lineage>
</organism>
<evidence type="ECO:0000313" key="2">
    <source>
        <dbReference type="EMBL" id="QRD06873.1"/>
    </source>
</evidence>
<dbReference type="PANTHER" id="PTHR42030:SF1">
    <property type="entry name" value="DRBM DOMAIN-CONTAINING PROTEIN"/>
    <property type="match status" value="1"/>
</dbReference>
<dbReference type="Gene3D" id="3.30.160.20">
    <property type="match status" value="1"/>
</dbReference>
<dbReference type="EMBL" id="CP069043">
    <property type="protein sequence ID" value="QRD06873.1"/>
    <property type="molecule type" value="Genomic_DNA"/>
</dbReference>
<sequence>MSFEVNNTIYNNFLRIRLPCLPLKIIMSQNWVQRLSEHCTVRGFSNPSYQTVSDRRGGRTAWSSIACINGVTYPAKFWYDGEYVEQSKHDAAESALRILTGTQDMTTEPPPATFYQQRASA</sequence>
<evidence type="ECO:0000256" key="1">
    <source>
        <dbReference type="SAM" id="MobiDB-lite"/>
    </source>
</evidence>
<dbReference type="AlphaFoldDB" id="A0A7U2IBQ8"/>
<accession>A0A7U2IBQ8</accession>
<dbReference type="OrthoDB" id="5418749at2759"/>
<name>A0A7U2IBQ8_PHANO</name>
<evidence type="ECO:0000313" key="3">
    <source>
        <dbReference type="Proteomes" id="UP000663193"/>
    </source>
</evidence>
<dbReference type="PANTHER" id="PTHR42030">
    <property type="entry name" value="DRBM DOMAIN-CONTAINING PROTEIN"/>
    <property type="match status" value="1"/>
</dbReference>
<protein>
    <recommendedName>
        <fullName evidence="4">DRBM domain-containing protein</fullName>
    </recommendedName>
</protein>
<feature type="region of interest" description="Disordered" evidence="1">
    <location>
        <begin position="100"/>
        <end position="121"/>
    </location>
</feature>
<dbReference type="Proteomes" id="UP000663193">
    <property type="component" value="Chromosome 21"/>
</dbReference>
<dbReference type="VEuPathDB" id="FungiDB:JI435_446530"/>
<gene>
    <name evidence="2" type="ORF">JI435_446530</name>
</gene>
<keyword evidence="3" id="KW-1185">Reference proteome</keyword>
<dbReference type="CDD" id="cd00048">
    <property type="entry name" value="DSRM_SF"/>
    <property type="match status" value="1"/>
</dbReference>